<proteinExistence type="inferred from homology"/>
<dbReference type="EMBL" id="BOMN01000023">
    <property type="protein sequence ID" value="GIE18860.1"/>
    <property type="molecule type" value="Genomic_DNA"/>
</dbReference>
<dbReference type="RefSeq" id="WP_203836110.1">
    <property type="nucleotide sequence ID" value="NZ_BAAATV010000003.1"/>
</dbReference>
<feature type="domain" description="LysM" evidence="4">
    <location>
        <begin position="182"/>
        <end position="230"/>
    </location>
</feature>
<reference evidence="5 6" key="1">
    <citation type="submission" date="2021-01" db="EMBL/GenBank/DDBJ databases">
        <title>Whole genome shotgun sequence of Actinoplanes humidus NBRC 14915.</title>
        <authorList>
            <person name="Komaki H."/>
            <person name="Tamura T."/>
        </authorList>
    </citation>
    <scope>NUCLEOTIDE SEQUENCE [LARGE SCALE GENOMIC DNA]</scope>
    <source>
        <strain evidence="5 6">NBRC 14915</strain>
    </source>
</reference>
<evidence type="ECO:0000256" key="2">
    <source>
        <dbReference type="ARBA" id="ARBA00022801"/>
    </source>
</evidence>
<dbReference type="InterPro" id="IPR010618">
    <property type="entry name" value="RPF"/>
</dbReference>
<evidence type="ECO:0000313" key="5">
    <source>
        <dbReference type="EMBL" id="GIE18860.1"/>
    </source>
</evidence>
<dbReference type="InterPro" id="IPR036779">
    <property type="entry name" value="LysM_dom_sf"/>
</dbReference>
<dbReference type="Pfam" id="PF01476">
    <property type="entry name" value="LysM"/>
    <property type="match status" value="1"/>
</dbReference>
<dbReference type="Proteomes" id="UP000603200">
    <property type="component" value="Unassembled WGS sequence"/>
</dbReference>
<dbReference type="SMART" id="SM00257">
    <property type="entry name" value="LysM"/>
    <property type="match status" value="1"/>
</dbReference>
<dbReference type="CDD" id="cd00118">
    <property type="entry name" value="LysM"/>
    <property type="match status" value="1"/>
</dbReference>
<dbReference type="SUPFAM" id="SSF53955">
    <property type="entry name" value="Lysozyme-like"/>
    <property type="match status" value="1"/>
</dbReference>
<feature type="compositionally biased region" description="Low complexity" evidence="3">
    <location>
        <begin position="114"/>
        <end position="133"/>
    </location>
</feature>
<evidence type="ECO:0000259" key="4">
    <source>
        <dbReference type="PROSITE" id="PS51782"/>
    </source>
</evidence>
<keyword evidence="2" id="KW-0378">Hydrolase</keyword>
<accession>A0ABQ3ZJU1</accession>
<dbReference type="Gene3D" id="3.10.350.10">
    <property type="entry name" value="LysM domain"/>
    <property type="match status" value="1"/>
</dbReference>
<feature type="compositionally biased region" description="Basic residues" evidence="3">
    <location>
        <begin position="134"/>
        <end position="171"/>
    </location>
</feature>
<dbReference type="SUPFAM" id="SSF54106">
    <property type="entry name" value="LysM domain"/>
    <property type="match status" value="1"/>
</dbReference>
<name>A0ABQ3ZJU1_9ACTN</name>
<dbReference type="PANTHER" id="PTHR34700:SF4">
    <property type="entry name" value="PHAGE-LIKE ELEMENT PBSX PROTEIN XKDP"/>
    <property type="match status" value="1"/>
</dbReference>
<dbReference type="CDD" id="cd13925">
    <property type="entry name" value="RPF"/>
    <property type="match status" value="1"/>
</dbReference>
<keyword evidence="6" id="KW-1185">Reference proteome</keyword>
<dbReference type="Gene3D" id="1.10.530.10">
    <property type="match status" value="1"/>
</dbReference>
<dbReference type="InterPro" id="IPR023346">
    <property type="entry name" value="Lysozyme-like_dom_sf"/>
</dbReference>
<dbReference type="PANTHER" id="PTHR34700">
    <property type="entry name" value="POTASSIUM BINDING PROTEIN KBP"/>
    <property type="match status" value="1"/>
</dbReference>
<feature type="region of interest" description="Disordered" evidence="3">
    <location>
        <begin position="114"/>
        <end position="179"/>
    </location>
</feature>
<evidence type="ECO:0000256" key="1">
    <source>
        <dbReference type="ARBA" id="ARBA00010830"/>
    </source>
</evidence>
<dbReference type="InterPro" id="IPR052196">
    <property type="entry name" value="Bact_Kbp"/>
</dbReference>
<evidence type="ECO:0000256" key="3">
    <source>
        <dbReference type="SAM" id="MobiDB-lite"/>
    </source>
</evidence>
<sequence length="230" mass="23794">MAKHVRKQSLRALGLFVAGAAGTAVLLGSGGAAQARSSVNWDAVAQCESGGNWAINTGNGFYGGLQFSRSTWKAYGGAKYASTANKASRSQQIRIAEKVLDGQGIGAWPVCGKKAGSSKSYSAKNTGGSSSSASHKKSTSTHKKATSHKKSTTSTHKKSTTSRTTAHKATKKAATSVKATGRSYVVKSGDTLAKIASSKHVSGGWRGLYQLNSSVVSDPNLIFPGQRLAV</sequence>
<dbReference type="InterPro" id="IPR018392">
    <property type="entry name" value="LysM"/>
</dbReference>
<comment type="caution">
    <text evidence="5">The sequence shown here is derived from an EMBL/GenBank/DDBJ whole genome shotgun (WGS) entry which is preliminary data.</text>
</comment>
<dbReference type="Pfam" id="PF06737">
    <property type="entry name" value="Transglycosylas"/>
    <property type="match status" value="1"/>
</dbReference>
<organism evidence="5 6">
    <name type="scientific">Winogradskya humida</name>
    <dbReference type="NCBI Taxonomy" id="113566"/>
    <lineage>
        <taxon>Bacteria</taxon>
        <taxon>Bacillati</taxon>
        <taxon>Actinomycetota</taxon>
        <taxon>Actinomycetes</taxon>
        <taxon>Micromonosporales</taxon>
        <taxon>Micromonosporaceae</taxon>
        <taxon>Winogradskya</taxon>
    </lineage>
</organism>
<gene>
    <name evidence="5" type="ORF">Ahu01nite_019620</name>
</gene>
<dbReference type="PROSITE" id="PS51782">
    <property type="entry name" value="LYSM"/>
    <property type="match status" value="1"/>
</dbReference>
<comment type="similarity">
    <text evidence="1">Belongs to the transglycosylase family. Rpf subfamily.</text>
</comment>
<protein>
    <submittedName>
        <fullName evidence="5">Transglycosylase</fullName>
    </submittedName>
</protein>
<evidence type="ECO:0000313" key="6">
    <source>
        <dbReference type="Proteomes" id="UP000603200"/>
    </source>
</evidence>